<dbReference type="RefSeq" id="WP_276660752.1">
    <property type="nucleotide sequence ID" value="NZ_SSFD01000282.1"/>
</dbReference>
<reference evidence="2 3" key="1">
    <citation type="submission" date="2018-09" db="EMBL/GenBank/DDBJ databases">
        <title>Metagenome Assembled Genomes from an Advanced Water Purification Facility.</title>
        <authorList>
            <person name="Stamps B.W."/>
            <person name="Spear J.R."/>
        </authorList>
    </citation>
    <scope>NUCLEOTIDE SEQUENCE [LARGE SCALE GENOMIC DNA]</scope>
    <source>
        <strain evidence="2">Bin_27_1</strain>
    </source>
</reference>
<gene>
    <name evidence="2" type="ORF">E6Q80_17430</name>
</gene>
<dbReference type="AlphaFoldDB" id="A0A5C7SC83"/>
<evidence type="ECO:0000256" key="1">
    <source>
        <dbReference type="SAM" id="Phobius"/>
    </source>
</evidence>
<sequence>MHRAGIFRSSVLVDIVNYVGIPLLAIYLYSMFVFPWIDGRGSWTHVQAVWDRWQTLNAGALAFLASLIAFNIAKFNESVQREREFVAAKSFLPSTLSTLMEYCSRSARVLQVLWEANGQPPTAPLDQPDLPAGYREVFSNCIRHADPQVGSYLSTILVRLQVHDARLRDAVAEGADAHGLRVDRYSLIAYLYRLGELYILIGNLFGFARAEAPFHSKDLNWEAFRNAYGVLDVEVDDFFIDDNMNLRAFTQRGLARAGNSQNA</sequence>
<comment type="caution">
    <text evidence="2">The sequence shown here is derived from an EMBL/GenBank/DDBJ whole genome shotgun (WGS) entry which is preliminary data.</text>
</comment>
<proteinExistence type="predicted"/>
<evidence type="ECO:0000313" key="3">
    <source>
        <dbReference type="Proteomes" id="UP000321192"/>
    </source>
</evidence>
<keyword evidence="1" id="KW-1133">Transmembrane helix</keyword>
<feature type="transmembrane region" description="Helical" evidence="1">
    <location>
        <begin position="56"/>
        <end position="73"/>
    </location>
</feature>
<keyword evidence="1" id="KW-0812">Transmembrane</keyword>
<accession>A0A5C7SC83</accession>
<feature type="transmembrane region" description="Helical" evidence="1">
    <location>
        <begin position="12"/>
        <end position="36"/>
    </location>
</feature>
<dbReference type="EMBL" id="SSFD01000282">
    <property type="protein sequence ID" value="TXH81327.1"/>
    <property type="molecule type" value="Genomic_DNA"/>
</dbReference>
<name>A0A5C7SC83_THASP</name>
<organism evidence="2 3">
    <name type="scientific">Thauera aminoaromatica</name>
    <dbReference type="NCBI Taxonomy" id="164330"/>
    <lineage>
        <taxon>Bacteria</taxon>
        <taxon>Pseudomonadati</taxon>
        <taxon>Pseudomonadota</taxon>
        <taxon>Betaproteobacteria</taxon>
        <taxon>Rhodocyclales</taxon>
        <taxon>Zoogloeaceae</taxon>
        <taxon>Thauera</taxon>
    </lineage>
</organism>
<evidence type="ECO:0000313" key="2">
    <source>
        <dbReference type="EMBL" id="TXH81327.1"/>
    </source>
</evidence>
<dbReference type="Proteomes" id="UP000321192">
    <property type="component" value="Unassembled WGS sequence"/>
</dbReference>
<protein>
    <submittedName>
        <fullName evidence="2">Uncharacterized protein</fullName>
    </submittedName>
</protein>
<keyword evidence="1" id="KW-0472">Membrane</keyword>